<keyword evidence="3" id="KW-0547">Nucleotide-binding</keyword>
<dbReference type="Pfam" id="PF00581">
    <property type="entry name" value="Rhodanese"/>
    <property type="match status" value="1"/>
</dbReference>
<evidence type="ECO:0000256" key="5">
    <source>
        <dbReference type="ARBA" id="ARBA00052218"/>
    </source>
</evidence>
<dbReference type="Gene3D" id="3.40.50.720">
    <property type="entry name" value="NAD(P)-binding Rossmann-like Domain"/>
    <property type="match status" value="1"/>
</dbReference>
<name>S5Z0E3_PARAH</name>
<keyword evidence="4" id="KW-0067">ATP-binding</keyword>
<dbReference type="PANTHER" id="PTHR10953">
    <property type="entry name" value="UBIQUITIN-ACTIVATING ENZYME E1"/>
    <property type="match status" value="1"/>
</dbReference>
<dbReference type="InterPro" id="IPR001763">
    <property type="entry name" value="Rhodanese-like_dom"/>
</dbReference>
<keyword evidence="14" id="KW-0614">Plasmid</keyword>
<evidence type="ECO:0000256" key="2">
    <source>
        <dbReference type="ARBA" id="ARBA00022679"/>
    </source>
</evidence>
<accession>S5Z0E3</accession>
<reference evidence="14 15" key="1">
    <citation type="journal article" date="2014" name="BMC Genomics">
        <title>Architecture and functions of a multipartite genome of the methylotrophic bacterium Paracoccus aminophilus JCM 7686, containing primary and secondary chromids.</title>
        <authorList>
            <person name="Dziewit L."/>
            <person name="Czarnecki J."/>
            <person name="Wibberg D."/>
            <person name="Radlinska M."/>
            <person name="Mrozek P."/>
            <person name="Szymczak M."/>
            <person name="Schluter A."/>
            <person name="Puhler A."/>
            <person name="Bartosik D."/>
        </authorList>
    </citation>
    <scope>NUCLEOTIDE SEQUENCE [LARGE SCALE GENOMIC DNA]</scope>
    <source>
        <strain evidence="14">JCM 7686</strain>
        <plasmid evidence="15">Plasmid pAMI4</plasmid>
    </source>
</reference>
<dbReference type="PATRIC" id="fig|1367847.3.peg.3888"/>
<dbReference type="NCBIfam" id="NF004281">
    <property type="entry name" value="PRK05690.1"/>
    <property type="match status" value="1"/>
</dbReference>
<geneLocation type="plasmid" evidence="14 15">
    <name>pAMI4</name>
</geneLocation>
<keyword evidence="15" id="KW-1185">Reference proteome</keyword>
<evidence type="ECO:0000256" key="7">
    <source>
        <dbReference type="ARBA" id="ARBA00063809"/>
    </source>
</evidence>
<evidence type="ECO:0000313" key="14">
    <source>
        <dbReference type="EMBL" id="AGT10936.1"/>
    </source>
</evidence>
<dbReference type="CDD" id="cd00757">
    <property type="entry name" value="ThiF_MoeB_HesA_family"/>
    <property type="match status" value="1"/>
</dbReference>
<dbReference type="SUPFAM" id="SSF69572">
    <property type="entry name" value="Activating enzymes of the ubiquitin-like proteins"/>
    <property type="match status" value="1"/>
</dbReference>
<evidence type="ECO:0000256" key="1">
    <source>
        <dbReference type="ARBA" id="ARBA00009919"/>
    </source>
</evidence>
<dbReference type="GO" id="GO:0061605">
    <property type="term" value="F:molybdopterin-synthase adenylyltransferase activity"/>
    <property type="evidence" value="ECO:0007669"/>
    <property type="project" value="UniProtKB-EC"/>
</dbReference>
<dbReference type="Gene3D" id="3.40.250.10">
    <property type="entry name" value="Rhodanese-like domain"/>
    <property type="match status" value="1"/>
</dbReference>
<dbReference type="InterPro" id="IPR045886">
    <property type="entry name" value="ThiF/MoeB/HesA"/>
</dbReference>
<dbReference type="Proteomes" id="UP000015480">
    <property type="component" value="Plasmid pAMI4"/>
</dbReference>
<dbReference type="EC" id="2.7.7.80" evidence="8"/>
<dbReference type="InterPro" id="IPR035985">
    <property type="entry name" value="Ubiquitin-activating_enz"/>
</dbReference>
<sequence length="374" mass="40806">MGHFDRIGGRRPKIGSLNPQQFARYRRQLILDQIGVGGQLALTRSRVLVIGTGGLGAPALLYLVAAGVGQIVLVDFDTVDESNLHRQILFAEQDIGRAKTLASQERLGALNSDVEIVVIEERLSDDNARSIIRDCDVVVDGTDNFRARYAINDAAVAAGIPIVSASVMQFEAQLSVLDPAAGGPCYRCLYPNAPPPDLAPSCAEAGVVGVLPGIIGCLQANEVIKLICGFGRPMIGRLLTFEATETTFREFAIRRRMDCPCCAEVQPRLPRETHREVTEISCAELRELLGENRALTLLDVRDENERIYRIAASQGIPLSEIIDRLAEIPKDRAIICICQKGKRSHLAAQILMSAGFTEVYSVKGGMDEWGRRNA</sequence>
<organism evidence="14 15">
    <name type="scientific">Paracoccus aminophilus JCM 7686</name>
    <dbReference type="NCBI Taxonomy" id="1367847"/>
    <lineage>
        <taxon>Bacteria</taxon>
        <taxon>Pseudomonadati</taxon>
        <taxon>Pseudomonadota</taxon>
        <taxon>Alphaproteobacteria</taxon>
        <taxon>Rhodobacterales</taxon>
        <taxon>Paracoccaceae</taxon>
        <taxon>Paracoccus</taxon>
    </lineage>
</organism>
<dbReference type="InterPro" id="IPR000594">
    <property type="entry name" value="ThiF_NAD_FAD-bd"/>
</dbReference>
<evidence type="ECO:0000313" key="15">
    <source>
        <dbReference type="Proteomes" id="UP000015480"/>
    </source>
</evidence>
<dbReference type="Pfam" id="PF00899">
    <property type="entry name" value="ThiF"/>
    <property type="match status" value="1"/>
</dbReference>
<dbReference type="InterPro" id="IPR036873">
    <property type="entry name" value="Rhodanese-like_dom_sf"/>
</dbReference>
<dbReference type="eggNOG" id="COG0476">
    <property type="taxonomic scope" value="Bacteria"/>
</dbReference>
<dbReference type="GO" id="GO:0005829">
    <property type="term" value="C:cytosol"/>
    <property type="evidence" value="ECO:0007669"/>
    <property type="project" value="TreeGrafter"/>
</dbReference>
<comment type="function">
    <text evidence="6">Catalyzes the adenylation by ATP of the carboxyl group of the C-terminal glycine of sulfur carrier protein MoaD.</text>
</comment>
<keyword evidence="2 14" id="KW-0808">Transferase</keyword>
<feature type="domain" description="Rhodanese" evidence="13">
    <location>
        <begin position="291"/>
        <end position="374"/>
    </location>
</feature>
<comment type="subunit">
    <text evidence="7">Homodimer. Forms a stable heterotetrameric complex of 2 MoeB and 2 MoaD during adenylation of MoaD.</text>
</comment>
<dbReference type="CDD" id="cd00158">
    <property type="entry name" value="RHOD"/>
    <property type="match status" value="1"/>
</dbReference>
<protein>
    <recommendedName>
        <fullName evidence="9">Molybdopterin-synthase adenylyltransferase</fullName>
        <ecNumber evidence="8">2.7.7.80</ecNumber>
    </recommendedName>
    <alternativeName>
        <fullName evidence="12">MoaD protein adenylase</fullName>
    </alternativeName>
    <alternativeName>
        <fullName evidence="10">Molybdopterin-converting factor subunit 1 adenylase</fullName>
    </alternativeName>
    <alternativeName>
        <fullName evidence="11">Sulfur carrier protein MoaD adenylyltransferase</fullName>
    </alternativeName>
</protein>
<evidence type="ECO:0000259" key="13">
    <source>
        <dbReference type="PROSITE" id="PS50206"/>
    </source>
</evidence>
<comment type="catalytic activity">
    <reaction evidence="5">
        <text>[molybdopterin-synthase sulfur-carrier protein]-C-terminal Gly-Gly + ATP + H(+) = [molybdopterin-synthase sulfur-carrier protein]-C-terminal Gly-Gly-AMP + diphosphate</text>
        <dbReference type="Rhea" id="RHEA:43616"/>
        <dbReference type="Rhea" id="RHEA-COMP:12159"/>
        <dbReference type="Rhea" id="RHEA-COMP:12202"/>
        <dbReference type="ChEBI" id="CHEBI:15378"/>
        <dbReference type="ChEBI" id="CHEBI:30616"/>
        <dbReference type="ChEBI" id="CHEBI:33019"/>
        <dbReference type="ChEBI" id="CHEBI:90618"/>
        <dbReference type="ChEBI" id="CHEBI:90778"/>
        <dbReference type="EC" id="2.7.7.80"/>
    </reaction>
</comment>
<proteinExistence type="inferred from homology"/>
<gene>
    <name evidence="14" type="ORF">JCM7686_pAMI4p246</name>
</gene>
<dbReference type="AlphaFoldDB" id="S5Z0E3"/>
<dbReference type="SMART" id="SM00450">
    <property type="entry name" value="RHOD"/>
    <property type="match status" value="1"/>
</dbReference>
<keyword evidence="14" id="KW-0548">Nucleotidyltransferase</keyword>
<dbReference type="FunFam" id="3.40.50.720:FF:000033">
    <property type="entry name" value="Adenylyltransferase and sulfurtransferase MOCS3"/>
    <property type="match status" value="1"/>
</dbReference>
<evidence type="ECO:0000256" key="4">
    <source>
        <dbReference type="ARBA" id="ARBA00022840"/>
    </source>
</evidence>
<comment type="similarity">
    <text evidence="1">Belongs to the HesA/MoeB/ThiF family.</text>
</comment>
<evidence type="ECO:0000256" key="8">
    <source>
        <dbReference type="ARBA" id="ARBA00066884"/>
    </source>
</evidence>
<evidence type="ECO:0000256" key="11">
    <source>
        <dbReference type="ARBA" id="ARBA00075328"/>
    </source>
</evidence>
<dbReference type="HOGENOM" id="CLU_013325_1_0_5"/>
<evidence type="ECO:0000256" key="3">
    <source>
        <dbReference type="ARBA" id="ARBA00022741"/>
    </source>
</evidence>
<dbReference type="RefSeq" id="WP_020952420.1">
    <property type="nucleotide sequence ID" value="NC_022049.1"/>
</dbReference>
<evidence type="ECO:0000256" key="12">
    <source>
        <dbReference type="ARBA" id="ARBA00078531"/>
    </source>
</evidence>
<dbReference type="EMBL" id="CP006652">
    <property type="protein sequence ID" value="AGT10936.1"/>
    <property type="molecule type" value="Genomic_DNA"/>
</dbReference>
<dbReference type="PANTHER" id="PTHR10953:SF102">
    <property type="entry name" value="ADENYLYLTRANSFERASE AND SULFURTRANSFERASE MOCS3"/>
    <property type="match status" value="1"/>
</dbReference>
<evidence type="ECO:0000256" key="10">
    <source>
        <dbReference type="ARBA" id="ARBA00075110"/>
    </source>
</evidence>
<dbReference type="KEGG" id="pami:JCM7686_pAMI4p246"/>
<dbReference type="OrthoDB" id="9804286at2"/>
<dbReference type="GO" id="GO:0005524">
    <property type="term" value="F:ATP binding"/>
    <property type="evidence" value="ECO:0007669"/>
    <property type="project" value="UniProtKB-KW"/>
</dbReference>
<evidence type="ECO:0000256" key="9">
    <source>
        <dbReference type="ARBA" id="ARBA00073635"/>
    </source>
</evidence>
<evidence type="ECO:0000256" key="6">
    <source>
        <dbReference type="ARBA" id="ARBA00055169"/>
    </source>
</evidence>
<dbReference type="GO" id="GO:0008146">
    <property type="term" value="F:sulfotransferase activity"/>
    <property type="evidence" value="ECO:0007669"/>
    <property type="project" value="TreeGrafter"/>
</dbReference>
<dbReference type="PROSITE" id="PS50206">
    <property type="entry name" value="RHODANESE_3"/>
    <property type="match status" value="1"/>
</dbReference>
<dbReference type="GO" id="GO:0004792">
    <property type="term" value="F:thiosulfate-cyanide sulfurtransferase activity"/>
    <property type="evidence" value="ECO:0007669"/>
    <property type="project" value="TreeGrafter"/>
</dbReference>
<dbReference type="GO" id="GO:0008641">
    <property type="term" value="F:ubiquitin-like modifier activating enzyme activity"/>
    <property type="evidence" value="ECO:0007669"/>
    <property type="project" value="InterPro"/>
</dbReference>